<dbReference type="InterPro" id="IPR006869">
    <property type="entry name" value="DUF547"/>
</dbReference>
<dbReference type="Pfam" id="PF04784">
    <property type="entry name" value="DUF547"/>
    <property type="match status" value="1"/>
</dbReference>
<evidence type="ECO:0000259" key="1">
    <source>
        <dbReference type="Pfam" id="PF04784"/>
    </source>
</evidence>
<accession>A0A2A4WWH7</accession>
<dbReference type="GO" id="GO:0045454">
    <property type="term" value="P:cell redox homeostasis"/>
    <property type="evidence" value="ECO:0007669"/>
    <property type="project" value="TreeGrafter"/>
</dbReference>
<protein>
    <submittedName>
        <fullName evidence="2">DUF547 domain-containing protein</fullName>
    </submittedName>
</protein>
<dbReference type="GO" id="GO:0009055">
    <property type="term" value="F:electron transfer activity"/>
    <property type="evidence" value="ECO:0007669"/>
    <property type="project" value="TreeGrafter"/>
</dbReference>
<feature type="domain" description="DUF547" evidence="1">
    <location>
        <begin position="87"/>
        <end position="200"/>
    </location>
</feature>
<dbReference type="InterPro" id="IPR051548">
    <property type="entry name" value="Grx-like_ET"/>
</dbReference>
<reference evidence="3" key="1">
    <citation type="submission" date="2017-08" db="EMBL/GenBank/DDBJ databases">
        <title>A dynamic microbial community with high functional redundancy inhabits the cold, oxic subseafloor aquifer.</title>
        <authorList>
            <person name="Tully B.J."/>
            <person name="Wheat C.G."/>
            <person name="Glazer B.T."/>
            <person name="Huber J.A."/>
        </authorList>
    </citation>
    <scope>NUCLEOTIDE SEQUENCE [LARGE SCALE GENOMIC DNA]</scope>
</reference>
<dbReference type="EMBL" id="NVUL01000092">
    <property type="protein sequence ID" value="PCI74802.1"/>
    <property type="molecule type" value="Genomic_DNA"/>
</dbReference>
<gene>
    <name evidence="2" type="ORF">COB20_14395</name>
</gene>
<sequence>MRKSSHTEKEIDLHHLLKTFACLLLLLPVHVLADFDHGEWDRLLREHVRVQGGGIATQVDYSGMAADRAVLKAYLAEVAMVPRSTFDSWSTSAQLAFLINVYNACTVDVILEEYPDIDSIRDIGFLFSSAWNQKFASLFGEPVTLDEIEHDMIRGWGRYQEPRIHFAVNCAAIGCPALRAEAYVSDRLEMQLEDSTKLFLSDRSRNYYDNGRMYISSIFDWYEEDFEQSWGGIDSVAEFLARYAAELEVDVGTAKQLRTGDIRIRHLRYDWSLNDTR</sequence>
<dbReference type="AlphaFoldDB" id="A0A2A4WWH7"/>
<evidence type="ECO:0000313" key="3">
    <source>
        <dbReference type="Proteomes" id="UP000218767"/>
    </source>
</evidence>
<proteinExistence type="predicted"/>
<organism evidence="2 3">
    <name type="scientific">SAR86 cluster bacterium</name>
    <dbReference type="NCBI Taxonomy" id="2030880"/>
    <lineage>
        <taxon>Bacteria</taxon>
        <taxon>Pseudomonadati</taxon>
        <taxon>Pseudomonadota</taxon>
        <taxon>Gammaproteobacteria</taxon>
        <taxon>SAR86 cluster</taxon>
    </lineage>
</organism>
<dbReference type="PANTHER" id="PTHR34386:SF1">
    <property type="entry name" value="GLUTAREDOXIN-LIKE PROTEIN NRDH"/>
    <property type="match status" value="1"/>
</dbReference>
<name>A0A2A4WWH7_9GAMM</name>
<dbReference type="Proteomes" id="UP000218767">
    <property type="component" value="Unassembled WGS sequence"/>
</dbReference>
<evidence type="ECO:0000313" key="2">
    <source>
        <dbReference type="EMBL" id="PCI74802.1"/>
    </source>
</evidence>
<comment type="caution">
    <text evidence="2">The sequence shown here is derived from an EMBL/GenBank/DDBJ whole genome shotgun (WGS) entry which is preliminary data.</text>
</comment>
<dbReference type="PANTHER" id="PTHR34386">
    <property type="entry name" value="GLUTAREDOXIN"/>
    <property type="match status" value="1"/>
</dbReference>